<dbReference type="PANTHER" id="PTHR11061:SF49">
    <property type="entry name" value="23S RRNA (URACIL(1939)-C(5))-METHYLTRANSFERASE RLMD"/>
    <property type="match status" value="1"/>
</dbReference>
<feature type="binding site" evidence="9">
    <location>
        <position position="79"/>
    </location>
    <ligand>
        <name>[4Fe-4S] cluster</name>
        <dbReference type="ChEBI" id="CHEBI:49883"/>
    </ligand>
</feature>
<feature type="active site" evidence="11">
    <location>
        <position position="398"/>
    </location>
</feature>
<feature type="binding site" evidence="9">
    <location>
        <position position="70"/>
    </location>
    <ligand>
        <name>[4Fe-4S] cluster</name>
        <dbReference type="ChEBI" id="CHEBI:49883"/>
    </ligand>
</feature>
<dbReference type="SUPFAM" id="SSF50249">
    <property type="entry name" value="Nucleic acid-binding proteins"/>
    <property type="match status" value="1"/>
</dbReference>
<dbReference type="CDD" id="cd02440">
    <property type="entry name" value="AdoMet_MTases"/>
    <property type="match status" value="1"/>
</dbReference>
<evidence type="ECO:0000313" key="13">
    <source>
        <dbReference type="EMBL" id="MDC7716481.1"/>
    </source>
</evidence>
<keyword evidence="2 9" id="KW-0698">rRNA processing</keyword>
<keyword evidence="3 9" id="KW-0489">Methyltransferase</keyword>
<evidence type="ECO:0000256" key="6">
    <source>
        <dbReference type="ARBA" id="ARBA00022723"/>
    </source>
</evidence>
<dbReference type="Gene3D" id="2.40.50.140">
    <property type="entry name" value="Nucleic acid-binding proteins"/>
    <property type="match status" value="1"/>
</dbReference>
<proteinExistence type="inferred from homology"/>
<feature type="binding site" evidence="9 10">
    <location>
        <position position="272"/>
    </location>
    <ligand>
        <name>S-adenosyl-L-methionine</name>
        <dbReference type="ChEBI" id="CHEBI:59789"/>
    </ligand>
</feature>
<comment type="caution">
    <text evidence="13">The sequence shown here is derived from an EMBL/GenBank/DDBJ whole genome shotgun (WGS) entry which is preliminary data.</text>
</comment>
<evidence type="ECO:0000256" key="1">
    <source>
        <dbReference type="ARBA" id="ARBA00022485"/>
    </source>
</evidence>
<comment type="similarity">
    <text evidence="9">Belongs to the class I-like SAM-binding methyltransferase superfamily. RNA M5U methyltransferase family. RlmD subfamily.</text>
</comment>
<keyword evidence="8 9" id="KW-0411">Iron-sulfur</keyword>
<dbReference type="Proteomes" id="UP001219956">
    <property type="component" value="Unassembled WGS sequence"/>
</dbReference>
<dbReference type="InterPro" id="IPR012340">
    <property type="entry name" value="NA-bd_OB-fold"/>
</dbReference>
<dbReference type="Gene3D" id="2.40.50.1070">
    <property type="match status" value="1"/>
</dbReference>
<feature type="binding site" evidence="9 10">
    <location>
        <position position="371"/>
    </location>
    <ligand>
        <name>S-adenosyl-L-methionine</name>
        <dbReference type="ChEBI" id="CHEBI:59789"/>
    </ligand>
</feature>
<name>A0ABT5IWA6_9NEIS</name>
<sequence length="531" mass="58833">MTQQQQIAQIESLDHEGRGVAHVEGKTIFIEGALPYEVVTYSSFRKKPSYENAVAVDVLKDSYMRTQPSCPHYGVCGGCSMQHVEFTAQVAIKQRVLEDNLARIGKVRPQVVMTPIAGPAWGYRHRARLSARLVEKKGGVLVGFHEKRSSFIADMNECHILPKHISALITPLRQMIYQLSINNRMPQVEVAVGSDVDILVFRNMDAITDADVAILKGFSDQYSQPGRPLQMWLQPKGPETCYPIYPLDAPRLTYRLADFNVEMPYYPTEFTQVNPDINNVMVARALRLLDPQAGERIADMFCGIGNFTLPIARSGATVHGMEGSQALVKRAVENATHNGLQDKVSYEMANLFDVTEESLAALGKFDKMLIDPPRDGAIQLVKAFTEETAPQRLVYVSCNPSTLARDAGILVHTKGYTLKSAGIVNMFPHTGHVESIAWFEKTSPCMTHAEVAEMEAREEAERDAARAIAIAAREVREIQLAELRAIEKAEKQAAKAARTAEFQARTAANAEKRAAFEARQAEGDTDSEQAE</sequence>
<evidence type="ECO:0000256" key="2">
    <source>
        <dbReference type="ARBA" id="ARBA00022552"/>
    </source>
</evidence>
<feature type="binding site" evidence="9 10">
    <location>
        <position position="322"/>
    </location>
    <ligand>
        <name>S-adenosyl-L-methionine</name>
        <dbReference type="ChEBI" id="CHEBI:59789"/>
    </ligand>
</feature>
<dbReference type="Pfam" id="PF05958">
    <property type="entry name" value="tRNA_U5-meth_tr"/>
    <property type="match status" value="1"/>
</dbReference>
<keyword evidence="7 9" id="KW-0408">Iron</keyword>
<evidence type="ECO:0000256" key="10">
    <source>
        <dbReference type="PROSITE-ProRule" id="PRU01024"/>
    </source>
</evidence>
<feature type="binding site" evidence="9">
    <location>
        <position position="350"/>
    </location>
    <ligand>
        <name>S-adenosyl-L-methionine</name>
        <dbReference type="ChEBI" id="CHEBI:59789"/>
    </ligand>
</feature>
<feature type="compositionally biased region" description="Basic and acidic residues" evidence="12">
    <location>
        <begin position="510"/>
        <end position="522"/>
    </location>
</feature>
<evidence type="ECO:0000313" key="14">
    <source>
        <dbReference type="Proteomes" id="UP001219956"/>
    </source>
</evidence>
<feature type="compositionally biased region" description="Low complexity" evidence="12">
    <location>
        <begin position="497"/>
        <end position="509"/>
    </location>
</feature>
<evidence type="ECO:0000256" key="8">
    <source>
        <dbReference type="ARBA" id="ARBA00023014"/>
    </source>
</evidence>
<keyword evidence="6 9" id="KW-0479">Metal-binding</keyword>
<dbReference type="InterPro" id="IPR001566">
    <property type="entry name" value="23S_rRNA_MeTrfase_RlmD"/>
</dbReference>
<dbReference type="SUPFAM" id="SSF53335">
    <property type="entry name" value="S-adenosyl-L-methionine-dependent methyltransferases"/>
    <property type="match status" value="1"/>
</dbReference>
<feature type="region of interest" description="Disordered" evidence="12">
    <location>
        <begin position="497"/>
        <end position="531"/>
    </location>
</feature>
<evidence type="ECO:0000256" key="3">
    <source>
        <dbReference type="ARBA" id="ARBA00022603"/>
    </source>
</evidence>
<keyword evidence="4 9" id="KW-0808">Transferase</keyword>
<keyword evidence="1 9" id="KW-0004">4Fe-4S</keyword>
<dbReference type="InterPro" id="IPR030390">
    <property type="entry name" value="MeTrfase_TrmA_AS"/>
</dbReference>
<feature type="binding site" evidence="9">
    <location>
        <position position="158"/>
    </location>
    <ligand>
        <name>[4Fe-4S] cluster</name>
        <dbReference type="ChEBI" id="CHEBI:49883"/>
    </ligand>
</feature>
<evidence type="ECO:0000256" key="11">
    <source>
        <dbReference type="PROSITE-ProRule" id="PRU10015"/>
    </source>
</evidence>
<reference evidence="13 14" key="1">
    <citation type="submission" date="2023-01" db="EMBL/GenBank/DDBJ databases">
        <title>Novel species of the genus Vogesella isolated from rivers.</title>
        <authorList>
            <person name="Lu H."/>
        </authorList>
    </citation>
    <scope>NUCLEOTIDE SEQUENCE [LARGE SCALE GENOMIC DNA]</scope>
    <source>
        <strain evidence="13 14">DC21W</strain>
    </source>
</reference>
<protein>
    <recommendedName>
        <fullName evidence="9">23S rRNA (uracil(1939)-C(5))-methyltransferase RlmD</fullName>
        <ecNumber evidence="9">2.1.1.190</ecNumber>
    </recommendedName>
    <alternativeName>
        <fullName evidence="9">23S rRNA(m5U1939)-methyltransferase</fullName>
    </alternativeName>
</protein>
<dbReference type="GO" id="GO:0008168">
    <property type="term" value="F:methyltransferase activity"/>
    <property type="evidence" value="ECO:0007669"/>
    <property type="project" value="UniProtKB-KW"/>
</dbReference>
<dbReference type="EMBL" id="JAQQLF010000005">
    <property type="protein sequence ID" value="MDC7716481.1"/>
    <property type="molecule type" value="Genomic_DNA"/>
</dbReference>
<evidence type="ECO:0000256" key="5">
    <source>
        <dbReference type="ARBA" id="ARBA00022691"/>
    </source>
</evidence>
<keyword evidence="14" id="KW-1185">Reference proteome</keyword>
<dbReference type="PROSITE" id="PS01230">
    <property type="entry name" value="TRMA_1"/>
    <property type="match status" value="1"/>
</dbReference>
<dbReference type="PROSITE" id="PS51687">
    <property type="entry name" value="SAM_MT_RNA_M5U"/>
    <property type="match status" value="1"/>
</dbReference>
<evidence type="ECO:0000256" key="4">
    <source>
        <dbReference type="ARBA" id="ARBA00022679"/>
    </source>
</evidence>
<evidence type="ECO:0000256" key="12">
    <source>
        <dbReference type="SAM" id="MobiDB-lite"/>
    </source>
</evidence>
<accession>A0ABT5IWA6</accession>
<dbReference type="InterPro" id="IPR010280">
    <property type="entry name" value="U5_MeTrfase_fam"/>
</dbReference>
<gene>
    <name evidence="9 13" type="primary">rlmD</name>
    <name evidence="13" type="ORF">PQU95_04525</name>
</gene>
<dbReference type="HAMAP" id="MF_01010">
    <property type="entry name" value="23SrRNA_methyltr_RlmD"/>
    <property type="match status" value="1"/>
</dbReference>
<dbReference type="Gene3D" id="3.40.50.150">
    <property type="entry name" value="Vaccinia Virus protein VP39"/>
    <property type="match status" value="1"/>
</dbReference>
<evidence type="ECO:0000256" key="9">
    <source>
        <dbReference type="HAMAP-Rule" id="MF_01010"/>
    </source>
</evidence>
<dbReference type="InterPro" id="IPR030391">
    <property type="entry name" value="MeTrfase_TrmA_CS"/>
</dbReference>
<feature type="binding site" evidence="9">
    <location>
        <position position="76"/>
    </location>
    <ligand>
        <name>[4Fe-4S] cluster</name>
        <dbReference type="ChEBI" id="CHEBI:49883"/>
    </ligand>
</feature>
<feature type="binding site" evidence="9 10">
    <location>
        <position position="301"/>
    </location>
    <ligand>
        <name>S-adenosyl-L-methionine</name>
        <dbReference type="ChEBI" id="CHEBI:59789"/>
    </ligand>
</feature>
<comment type="catalytic activity">
    <reaction evidence="9">
        <text>uridine(1939) in 23S rRNA + S-adenosyl-L-methionine = 5-methyluridine(1939) in 23S rRNA + S-adenosyl-L-homocysteine + H(+)</text>
        <dbReference type="Rhea" id="RHEA:42908"/>
        <dbReference type="Rhea" id="RHEA-COMP:10278"/>
        <dbReference type="Rhea" id="RHEA-COMP:10279"/>
        <dbReference type="ChEBI" id="CHEBI:15378"/>
        <dbReference type="ChEBI" id="CHEBI:57856"/>
        <dbReference type="ChEBI" id="CHEBI:59789"/>
        <dbReference type="ChEBI" id="CHEBI:65315"/>
        <dbReference type="ChEBI" id="CHEBI:74447"/>
        <dbReference type="EC" id="2.1.1.190"/>
    </reaction>
</comment>
<evidence type="ECO:0000256" key="7">
    <source>
        <dbReference type="ARBA" id="ARBA00023004"/>
    </source>
</evidence>
<dbReference type="PROSITE" id="PS01231">
    <property type="entry name" value="TRMA_2"/>
    <property type="match status" value="1"/>
</dbReference>
<organism evidence="13 14">
    <name type="scientific">Vogesella aquatica</name>
    <dbReference type="NCBI Taxonomy" id="2984206"/>
    <lineage>
        <taxon>Bacteria</taxon>
        <taxon>Pseudomonadati</taxon>
        <taxon>Pseudomonadota</taxon>
        <taxon>Betaproteobacteria</taxon>
        <taxon>Neisseriales</taxon>
        <taxon>Chromobacteriaceae</taxon>
        <taxon>Vogesella</taxon>
    </lineage>
</organism>
<dbReference type="EC" id="2.1.1.190" evidence="9"/>
<dbReference type="PANTHER" id="PTHR11061">
    <property type="entry name" value="RNA M5U METHYLTRANSFERASE"/>
    <property type="match status" value="1"/>
</dbReference>
<feature type="binding site" evidence="9">
    <location>
        <position position="306"/>
    </location>
    <ligand>
        <name>S-adenosyl-L-methionine</name>
        <dbReference type="ChEBI" id="CHEBI:59789"/>
    </ligand>
</feature>
<dbReference type="NCBIfam" id="NF009639">
    <property type="entry name" value="PRK13168.1"/>
    <property type="match status" value="1"/>
</dbReference>
<keyword evidence="5 9" id="KW-0949">S-adenosyl-L-methionine</keyword>
<comment type="function">
    <text evidence="9">Catalyzes the formation of 5-methyl-uridine at position 1939 (m5U1939) in 23S rRNA.</text>
</comment>
<dbReference type="GO" id="GO:0032259">
    <property type="term" value="P:methylation"/>
    <property type="evidence" value="ECO:0007669"/>
    <property type="project" value="UniProtKB-KW"/>
</dbReference>
<feature type="active site" description="Nucleophile" evidence="9 10">
    <location>
        <position position="398"/>
    </location>
</feature>
<dbReference type="RefSeq" id="WP_272750890.1">
    <property type="nucleotide sequence ID" value="NZ_JAQQLF010000005.1"/>
</dbReference>
<dbReference type="InterPro" id="IPR029063">
    <property type="entry name" value="SAM-dependent_MTases_sf"/>
</dbReference>